<gene>
    <name evidence="3" type="primary">LOC106179768</name>
</gene>
<dbReference type="RefSeq" id="XP_013418968.1">
    <property type="nucleotide sequence ID" value="XM_013563514.1"/>
</dbReference>
<dbReference type="Proteomes" id="UP000085678">
    <property type="component" value="Unplaced"/>
</dbReference>
<protein>
    <submittedName>
        <fullName evidence="3">Uncharacterized protein LOC106179768</fullName>
    </submittedName>
</protein>
<feature type="compositionally biased region" description="Polar residues" evidence="1">
    <location>
        <begin position="1"/>
        <end position="13"/>
    </location>
</feature>
<feature type="region of interest" description="Disordered" evidence="1">
    <location>
        <begin position="1"/>
        <end position="41"/>
    </location>
</feature>
<accession>A0A1S3K8L6</accession>
<dbReference type="STRING" id="7574.A0A1S3K8L6"/>
<dbReference type="InParanoid" id="A0A1S3K8L6"/>
<keyword evidence="2" id="KW-1185">Reference proteome</keyword>
<reference evidence="3" key="1">
    <citation type="submission" date="2025-08" db="UniProtKB">
        <authorList>
            <consortium name="RefSeq"/>
        </authorList>
    </citation>
    <scope>IDENTIFICATION</scope>
    <source>
        <tissue evidence="3">Gonads</tissue>
    </source>
</reference>
<evidence type="ECO:0000256" key="1">
    <source>
        <dbReference type="SAM" id="MobiDB-lite"/>
    </source>
</evidence>
<name>A0A1S3K8L6_LINAN</name>
<sequence length="130" mass="14800">MANHLASNGSPSKKSPVPKQEDDTAAEDDSNSIPKIDPSFKSKRYRDKLRTEIKALESQLPLDKTSLHRKLDSQTVFRLVISCFRMKAFFKAARFVDRDPNPTDNLESKPPEEDTIMRDIFDAQFLNQSG</sequence>
<proteinExistence type="predicted"/>
<evidence type="ECO:0000313" key="2">
    <source>
        <dbReference type="Proteomes" id="UP000085678"/>
    </source>
</evidence>
<dbReference type="AlphaFoldDB" id="A0A1S3K8L6"/>
<dbReference type="KEGG" id="lak:106179768"/>
<evidence type="ECO:0000313" key="3">
    <source>
        <dbReference type="RefSeq" id="XP_013418968.1"/>
    </source>
</evidence>
<organism evidence="2 3">
    <name type="scientific">Lingula anatina</name>
    <name type="common">Brachiopod</name>
    <name type="synonym">Lingula unguis</name>
    <dbReference type="NCBI Taxonomy" id="7574"/>
    <lineage>
        <taxon>Eukaryota</taxon>
        <taxon>Metazoa</taxon>
        <taxon>Spiralia</taxon>
        <taxon>Lophotrochozoa</taxon>
        <taxon>Brachiopoda</taxon>
        <taxon>Linguliformea</taxon>
        <taxon>Lingulata</taxon>
        <taxon>Lingulida</taxon>
        <taxon>Linguloidea</taxon>
        <taxon>Lingulidae</taxon>
        <taxon>Lingula</taxon>
    </lineage>
</organism>
<dbReference type="GeneID" id="106179768"/>
<dbReference type="OrthoDB" id="6099906at2759"/>